<sequence>MSAAKLSLGTIIHTVIGIGLMFLGHVLPCPSLTVPVNDALVAAGFPVVDGNAVITITRMGMVNAMIFLGVVYLWTFVDTLWPCFLGVLMLAFSGFTPAPKVLSSFLGNPMVVMIFFTLCFATALIKSNVSSWLAQWILRRDFIIGRPWTFTAVILIASYFLAFFEQTSICFLIWPVLYSIFDQVGFKRGDKYVSIMLVLIIIMALLSFASDPFKTGAFLLLGNVWGLAASNPGMNVPALPAASYFCFALVVSLVSIALLMAAMRFVFRVDVSPLMKLDPEVLRKEPLPPMTGYQIGVLVAFAIFACWILLPGIIGKDNVIGAFLGRNSLLAPLVALFLVGFVHLRGKPIADISETAAVYPWRIFLLIAVAMLLGDAMTGKGTNVTVYMEYMLRGALAGFGYVPLCIAVILLGISCTNFCNSVVLGLVLTPVLLAMCNAFGMNAGPLMACFIYAVLIAACTPAASPFAAMLFGNTRWLSPKEIVTYSVSSSLIIAGVVIVVGIPLAMLIF</sequence>
<feature type="transmembrane region" description="Helical" evidence="5">
    <location>
        <begin position="356"/>
        <end position="374"/>
    </location>
</feature>
<feature type="transmembrane region" description="Helical" evidence="5">
    <location>
        <begin position="241"/>
        <end position="267"/>
    </location>
</feature>
<feature type="transmembrane region" description="Helical" evidence="5">
    <location>
        <begin position="192"/>
        <end position="209"/>
    </location>
</feature>
<comment type="caution">
    <text evidence="6">The sequence shown here is derived from an EMBL/GenBank/DDBJ whole genome shotgun (WGS) entry which is preliminary data.</text>
</comment>
<feature type="transmembrane region" description="Helical" evidence="5">
    <location>
        <begin position="7"/>
        <end position="27"/>
    </location>
</feature>
<evidence type="ECO:0000256" key="2">
    <source>
        <dbReference type="ARBA" id="ARBA00022692"/>
    </source>
</evidence>
<evidence type="ECO:0000256" key="5">
    <source>
        <dbReference type="SAM" id="Phobius"/>
    </source>
</evidence>
<feature type="transmembrane region" description="Helical" evidence="5">
    <location>
        <begin position="216"/>
        <end position="235"/>
    </location>
</feature>
<name>A0A921DR38_9BACT</name>
<feature type="transmembrane region" description="Helical" evidence="5">
    <location>
        <begin position="450"/>
        <end position="471"/>
    </location>
</feature>
<keyword evidence="4 5" id="KW-0472">Membrane</keyword>
<comment type="subcellular location">
    <subcellularLocation>
        <location evidence="1">Membrane</location>
        <topology evidence="1">Multi-pass membrane protein</topology>
    </subcellularLocation>
</comment>
<evidence type="ECO:0000256" key="1">
    <source>
        <dbReference type="ARBA" id="ARBA00004141"/>
    </source>
</evidence>
<dbReference type="Proteomes" id="UP000698963">
    <property type="component" value="Unassembled WGS sequence"/>
</dbReference>
<accession>A0A921DR38</accession>
<feature type="transmembrane region" description="Helical" evidence="5">
    <location>
        <begin position="112"/>
        <end position="138"/>
    </location>
</feature>
<keyword evidence="3 5" id="KW-1133">Transmembrane helix</keyword>
<dbReference type="GO" id="GO:0022857">
    <property type="term" value="F:transmembrane transporter activity"/>
    <property type="evidence" value="ECO:0007669"/>
    <property type="project" value="TreeGrafter"/>
</dbReference>
<dbReference type="PANTHER" id="PTHR10283">
    <property type="entry name" value="SOLUTE CARRIER FAMILY 13 MEMBER"/>
    <property type="match status" value="1"/>
</dbReference>
<reference evidence="6" key="1">
    <citation type="journal article" date="2021" name="PeerJ">
        <title>Extensive microbial diversity within the chicken gut microbiome revealed by metagenomics and culture.</title>
        <authorList>
            <person name="Gilroy R."/>
            <person name="Ravi A."/>
            <person name="Getino M."/>
            <person name="Pursley I."/>
            <person name="Horton D.L."/>
            <person name="Alikhan N.F."/>
            <person name="Baker D."/>
            <person name="Gharbi K."/>
            <person name="Hall N."/>
            <person name="Watson M."/>
            <person name="Adriaenssens E.M."/>
            <person name="Foster-Nyarko E."/>
            <person name="Jarju S."/>
            <person name="Secka A."/>
            <person name="Antonio M."/>
            <person name="Oren A."/>
            <person name="Chaudhuri R.R."/>
            <person name="La Ragione R."/>
            <person name="Hildebrand F."/>
            <person name="Pallen M.J."/>
        </authorList>
    </citation>
    <scope>NUCLEOTIDE SEQUENCE</scope>
    <source>
        <strain evidence="6">ChiGjej2B2-19336</strain>
    </source>
</reference>
<keyword evidence="2 5" id="KW-0812">Transmembrane</keyword>
<feature type="transmembrane region" description="Helical" evidence="5">
    <location>
        <begin position="422"/>
        <end position="444"/>
    </location>
</feature>
<dbReference type="AlphaFoldDB" id="A0A921DR38"/>
<proteinExistence type="predicted"/>
<dbReference type="RefSeq" id="WP_304122228.1">
    <property type="nucleotide sequence ID" value="NZ_DYZA01000126.1"/>
</dbReference>
<evidence type="ECO:0000256" key="4">
    <source>
        <dbReference type="ARBA" id="ARBA00023136"/>
    </source>
</evidence>
<evidence type="ECO:0000313" key="7">
    <source>
        <dbReference type="Proteomes" id="UP000698963"/>
    </source>
</evidence>
<gene>
    <name evidence="6" type="ORF">K8W16_06435</name>
</gene>
<dbReference type="GO" id="GO:0005886">
    <property type="term" value="C:plasma membrane"/>
    <property type="evidence" value="ECO:0007669"/>
    <property type="project" value="TreeGrafter"/>
</dbReference>
<feature type="transmembrane region" description="Helical" evidence="5">
    <location>
        <begin position="64"/>
        <end position="92"/>
    </location>
</feature>
<dbReference type="PANTHER" id="PTHR10283:SF125">
    <property type="entry name" value="MG(2+)_CITRATE COMPLEX SECONDARY TRANSPORTER"/>
    <property type="match status" value="1"/>
</dbReference>
<evidence type="ECO:0008006" key="8">
    <source>
        <dbReference type="Google" id="ProtNLM"/>
    </source>
</evidence>
<feature type="transmembrane region" description="Helical" evidence="5">
    <location>
        <begin position="293"/>
        <end position="314"/>
    </location>
</feature>
<feature type="transmembrane region" description="Helical" evidence="5">
    <location>
        <begin position="394"/>
        <end position="415"/>
    </location>
</feature>
<dbReference type="EMBL" id="DYZA01000126">
    <property type="protein sequence ID" value="HJD97265.1"/>
    <property type="molecule type" value="Genomic_DNA"/>
</dbReference>
<organism evidence="6 7">
    <name type="scientific">Mailhella massiliensis</name>
    <dbReference type="NCBI Taxonomy" id="1903261"/>
    <lineage>
        <taxon>Bacteria</taxon>
        <taxon>Pseudomonadati</taxon>
        <taxon>Thermodesulfobacteriota</taxon>
        <taxon>Desulfovibrionia</taxon>
        <taxon>Desulfovibrionales</taxon>
        <taxon>Desulfovibrionaceae</taxon>
        <taxon>Mailhella</taxon>
    </lineage>
</organism>
<feature type="transmembrane region" description="Helical" evidence="5">
    <location>
        <begin position="150"/>
        <end position="180"/>
    </location>
</feature>
<evidence type="ECO:0000256" key="3">
    <source>
        <dbReference type="ARBA" id="ARBA00022989"/>
    </source>
</evidence>
<evidence type="ECO:0000313" key="6">
    <source>
        <dbReference type="EMBL" id="HJD97265.1"/>
    </source>
</evidence>
<feature type="transmembrane region" description="Helical" evidence="5">
    <location>
        <begin position="320"/>
        <end position="344"/>
    </location>
</feature>
<feature type="transmembrane region" description="Helical" evidence="5">
    <location>
        <begin position="39"/>
        <end position="57"/>
    </location>
</feature>
<reference evidence="6" key="2">
    <citation type="submission" date="2021-09" db="EMBL/GenBank/DDBJ databases">
        <authorList>
            <person name="Gilroy R."/>
        </authorList>
    </citation>
    <scope>NUCLEOTIDE SEQUENCE</scope>
    <source>
        <strain evidence="6">ChiGjej2B2-19336</strain>
    </source>
</reference>
<feature type="transmembrane region" description="Helical" evidence="5">
    <location>
        <begin position="483"/>
        <end position="508"/>
    </location>
</feature>
<protein>
    <recommendedName>
        <fullName evidence="8">SLC13 family permease</fullName>
    </recommendedName>
</protein>